<proteinExistence type="predicted"/>
<dbReference type="KEGG" id="vg:77948070"/>
<organism evidence="2 3">
    <name type="scientific">Pseudomonas virus PBPA162</name>
    <dbReference type="NCBI Taxonomy" id="2588096"/>
    <lineage>
        <taxon>Viruses</taxon>
        <taxon>Duplodnaviria</taxon>
        <taxon>Heunggongvirae</taxon>
        <taxon>Uroviricota</taxon>
        <taxon>Caudoviricetes</taxon>
        <taxon>Queuovirinae</taxon>
        <taxon>Iggyvirus</taxon>
        <taxon>Iggyvirus PBPA162</taxon>
    </lineage>
</organism>
<keyword evidence="1" id="KW-1133">Transmembrane helix</keyword>
<sequence>MWNQAAVEYAVAMVALAAGAVVAMAAIVPALV</sequence>
<dbReference type="Proteomes" id="UP000319293">
    <property type="component" value="Segment"/>
</dbReference>
<evidence type="ECO:0000256" key="1">
    <source>
        <dbReference type="SAM" id="Phobius"/>
    </source>
</evidence>
<reference evidence="2 3" key="1">
    <citation type="submission" date="2019-04" db="EMBL/GenBank/DDBJ databases">
        <title>Complete genome sequence of a novel bacteriophage, PBPA162, infecting Pseudomonas aeruginosa.</title>
        <authorList>
            <person name="Myung H."/>
            <person name="Hong H."/>
            <person name="Cho J."/>
        </authorList>
    </citation>
    <scope>NUCLEOTIDE SEQUENCE [LARGE SCALE GENOMIC DNA]</scope>
</reference>
<dbReference type="GeneID" id="77948070"/>
<evidence type="ECO:0000313" key="3">
    <source>
        <dbReference type="Proteomes" id="UP000319293"/>
    </source>
</evidence>
<dbReference type="EMBL" id="MK816297">
    <property type="protein sequence ID" value="QDB70885.1"/>
    <property type="molecule type" value="Genomic_DNA"/>
</dbReference>
<accession>A0A4Y5TNF1</accession>
<keyword evidence="1" id="KW-0812">Transmembrane</keyword>
<protein>
    <submittedName>
        <fullName evidence="2">Uncharacterized protein</fullName>
    </submittedName>
</protein>
<keyword evidence="3" id="KW-1185">Reference proteome</keyword>
<keyword evidence="1" id="KW-0472">Membrane</keyword>
<dbReference type="RefSeq" id="YP_010671814.1">
    <property type="nucleotide sequence ID" value="NC_070971.1"/>
</dbReference>
<name>A0A4Y5TNF1_9CAUD</name>
<evidence type="ECO:0000313" key="2">
    <source>
        <dbReference type="EMBL" id="QDB70885.1"/>
    </source>
</evidence>
<feature type="transmembrane region" description="Helical" evidence="1">
    <location>
        <begin position="6"/>
        <end position="31"/>
    </location>
</feature>